<accession>A0ABT0EQA0</accession>
<keyword evidence="1" id="KW-0732">Signal</keyword>
<sequence>MNFYKAGVGVLMAILSFGALAEGGGDRTFALMMERNEKSMAEYAVREGKVPPVVQNYRYGMTLDIAKVVSVTPPVRACGPVPSRMTYEDASGQLKTLEYQVMGICRNNGR</sequence>
<evidence type="ECO:0000256" key="1">
    <source>
        <dbReference type="SAM" id="SignalP"/>
    </source>
</evidence>
<evidence type="ECO:0000313" key="2">
    <source>
        <dbReference type="EMBL" id="MCK1787629.1"/>
    </source>
</evidence>
<dbReference type="RefSeq" id="WP_247407218.1">
    <property type="nucleotide sequence ID" value="NZ_JAKNRV010000387.1"/>
</dbReference>
<evidence type="ECO:0000313" key="3">
    <source>
        <dbReference type="Proteomes" id="UP001317085"/>
    </source>
</evidence>
<dbReference type="InterPro" id="IPR021245">
    <property type="entry name" value="DUF2790"/>
</dbReference>
<reference evidence="2 3" key="1">
    <citation type="submission" date="2022-02" db="EMBL/GenBank/DDBJ databases">
        <title>Comparative genomics of the first Antarctic Pseudomonas spp. capable of biotransforming 2,4,6-Trinitrotoluene.</title>
        <authorList>
            <person name="Cabrera M.A."/>
            <person name="Marquez S.L."/>
            <person name="Perez-Donoso J.M."/>
        </authorList>
    </citation>
    <scope>NUCLEOTIDE SEQUENCE [LARGE SCALE GENOMIC DNA]</scope>
    <source>
        <strain evidence="2 3">TNT11</strain>
    </source>
</reference>
<feature type="signal peptide" evidence="1">
    <location>
        <begin position="1"/>
        <end position="21"/>
    </location>
</feature>
<organism evidence="2 3">
    <name type="scientific">Pseudomonas emilianonis</name>
    <dbReference type="NCBI Taxonomy" id="2915812"/>
    <lineage>
        <taxon>Bacteria</taxon>
        <taxon>Pseudomonadati</taxon>
        <taxon>Pseudomonadota</taxon>
        <taxon>Gammaproteobacteria</taxon>
        <taxon>Pseudomonadales</taxon>
        <taxon>Pseudomonadaceae</taxon>
        <taxon>Pseudomonas</taxon>
    </lineage>
</organism>
<dbReference type="Proteomes" id="UP001317085">
    <property type="component" value="Unassembled WGS sequence"/>
</dbReference>
<name>A0ABT0EQA0_9PSED</name>
<gene>
    <name evidence="2" type="ORF">L9Z73_25815</name>
</gene>
<comment type="caution">
    <text evidence="2">The sequence shown here is derived from an EMBL/GenBank/DDBJ whole genome shotgun (WGS) entry which is preliminary data.</text>
</comment>
<dbReference type="NCBIfam" id="NF041599">
    <property type="entry name" value="reg_PtrA_PA2808"/>
    <property type="match status" value="1"/>
</dbReference>
<proteinExistence type="predicted"/>
<protein>
    <submittedName>
        <fullName evidence="2">DUF2790 domain-containing protein</fullName>
    </submittedName>
</protein>
<dbReference type="Pfam" id="PF10976">
    <property type="entry name" value="DUF2790"/>
    <property type="match status" value="1"/>
</dbReference>
<dbReference type="Gene3D" id="2.30.140.50">
    <property type="entry name" value="Protein of unknown function DUF2790"/>
    <property type="match status" value="1"/>
</dbReference>
<dbReference type="EMBL" id="JAKNRV010000387">
    <property type="protein sequence ID" value="MCK1787629.1"/>
    <property type="molecule type" value="Genomic_DNA"/>
</dbReference>
<keyword evidence="3" id="KW-1185">Reference proteome</keyword>
<feature type="chain" id="PRO_5047096328" evidence="1">
    <location>
        <begin position="22"/>
        <end position="110"/>
    </location>
</feature>